<dbReference type="Proteomes" id="UP000326678">
    <property type="component" value="Chromosome Gxm1"/>
</dbReference>
<protein>
    <submittedName>
        <fullName evidence="1">Thiolase family protein</fullName>
    </submittedName>
</protein>
<keyword evidence="2" id="KW-1185">Reference proteome</keyword>
<dbReference type="EMBL" id="CP045226">
    <property type="protein sequence ID" value="QFS47824.1"/>
    <property type="molecule type" value="Genomic_DNA"/>
</dbReference>
<dbReference type="KEGG" id="nsh:GXM_05316"/>
<reference evidence="1 2" key="1">
    <citation type="submission" date="2019-10" db="EMBL/GenBank/DDBJ databases">
        <title>Genomic and transcriptomic insights into the perfect genentic adaptation of a filamentous nitrogen-fixing cyanobacterium to rice fields.</title>
        <authorList>
            <person name="Chen Z."/>
        </authorList>
    </citation>
    <scope>NUCLEOTIDE SEQUENCE [LARGE SCALE GENOMIC DNA]</scope>
    <source>
        <strain evidence="1">CCNUC1</strain>
    </source>
</reference>
<gene>
    <name evidence="1" type="ORF">GXM_05316</name>
</gene>
<proteinExistence type="predicted"/>
<name>A0A5P8W5A0_9NOSO</name>
<dbReference type="AlphaFoldDB" id="A0A5P8W5A0"/>
<evidence type="ECO:0000313" key="2">
    <source>
        <dbReference type="Proteomes" id="UP000326678"/>
    </source>
</evidence>
<sequence>MEEAYIVSAVRTPLGKFGGVLADLSPVVIDRSVKPVSCLSPVRWDWETIVLIPNPYFF</sequence>
<accession>A0A5P8W5A0</accession>
<organism evidence="1 2">
    <name type="scientific">Nostoc sphaeroides CCNUC1</name>
    <dbReference type="NCBI Taxonomy" id="2653204"/>
    <lineage>
        <taxon>Bacteria</taxon>
        <taxon>Bacillati</taxon>
        <taxon>Cyanobacteriota</taxon>
        <taxon>Cyanophyceae</taxon>
        <taxon>Nostocales</taxon>
        <taxon>Nostocaceae</taxon>
        <taxon>Nostoc</taxon>
    </lineage>
</organism>
<evidence type="ECO:0000313" key="1">
    <source>
        <dbReference type="EMBL" id="QFS47824.1"/>
    </source>
</evidence>